<dbReference type="Proteomes" id="UP000503540">
    <property type="component" value="Chromosome"/>
</dbReference>
<dbReference type="RefSeq" id="WP_167474020.1">
    <property type="nucleotide sequence ID" value="NZ_CP046172.1"/>
</dbReference>
<gene>
    <name evidence="1" type="ORF">F5544_16430</name>
</gene>
<dbReference type="KEGG" id="nah:F5544_16430"/>
<evidence type="ECO:0000313" key="1">
    <source>
        <dbReference type="EMBL" id="QIS11165.1"/>
    </source>
</evidence>
<proteinExistence type="predicted"/>
<reference evidence="1 2" key="1">
    <citation type="journal article" date="2019" name="ACS Chem. Biol.">
        <title>Identification and Mobilization of a Cryptic Antibiotic Biosynthesis Gene Locus from a Human-Pathogenic Nocardia Isolate.</title>
        <authorList>
            <person name="Herisse M."/>
            <person name="Ishida K."/>
            <person name="Porter J.L."/>
            <person name="Howden B."/>
            <person name="Hertweck C."/>
            <person name="Stinear T.P."/>
            <person name="Pidot S.J."/>
        </authorList>
    </citation>
    <scope>NUCLEOTIDE SEQUENCE [LARGE SCALE GENOMIC DNA]</scope>
    <source>
        <strain evidence="1 2">AUSMDU00012717</strain>
    </source>
</reference>
<sequence>MAVDISKGSDDWQGGEIAIFAGPAIDARPAFGLGFWWVDYPDSRYCAKTGDPIIARPIDQVAMVSEINRLTTLTQRFYRENQQHDEYLRRHKLGK</sequence>
<protein>
    <submittedName>
        <fullName evidence="1">Uncharacterized protein</fullName>
    </submittedName>
</protein>
<accession>A0A6G9YD14</accession>
<dbReference type="AlphaFoldDB" id="A0A6G9YD14"/>
<name>A0A6G9YD14_9NOCA</name>
<dbReference type="EMBL" id="CP046172">
    <property type="protein sequence ID" value="QIS11165.1"/>
    <property type="molecule type" value="Genomic_DNA"/>
</dbReference>
<organism evidence="1 2">
    <name type="scientific">Nocardia arthritidis</name>
    <dbReference type="NCBI Taxonomy" id="228602"/>
    <lineage>
        <taxon>Bacteria</taxon>
        <taxon>Bacillati</taxon>
        <taxon>Actinomycetota</taxon>
        <taxon>Actinomycetes</taxon>
        <taxon>Mycobacteriales</taxon>
        <taxon>Nocardiaceae</taxon>
        <taxon>Nocardia</taxon>
    </lineage>
</organism>
<evidence type="ECO:0000313" key="2">
    <source>
        <dbReference type="Proteomes" id="UP000503540"/>
    </source>
</evidence>
<keyword evidence="2" id="KW-1185">Reference proteome</keyword>